<evidence type="ECO:0000313" key="2">
    <source>
        <dbReference type="EMBL" id="MFD2673665.1"/>
    </source>
</evidence>
<accession>A0ABW5RGB9</accession>
<organism evidence="2 3">
    <name type="scientific">Marinicrinis sediminis</name>
    <dbReference type="NCBI Taxonomy" id="1652465"/>
    <lineage>
        <taxon>Bacteria</taxon>
        <taxon>Bacillati</taxon>
        <taxon>Bacillota</taxon>
        <taxon>Bacilli</taxon>
        <taxon>Bacillales</taxon>
        <taxon>Paenibacillaceae</taxon>
    </lineage>
</organism>
<dbReference type="Proteomes" id="UP001597497">
    <property type="component" value="Unassembled WGS sequence"/>
</dbReference>
<dbReference type="EMBL" id="JBHUMM010000045">
    <property type="protein sequence ID" value="MFD2673665.1"/>
    <property type="molecule type" value="Genomic_DNA"/>
</dbReference>
<sequence length="283" mass="31048">MSLKNIIGLLLILTGLIYLVALLSDQTPVWNHEQVVLDMKEYDALEVEVLTVLSSSMDIVLTAVEDRDVISVQLHGAEKHKDHYEIHIDGGSHTRVNIEKHQQGWFNWGRAPSVQIQIPARQLAQIEVAATSGDMKLEGVQADRLHMTSSSGSQTVKRIQVKRLTMNASSGDMELSESDWHEAELRTGSGSVALPAMAGDRTVSVKTGSGDVSLDYRVHPADTTYTFRSGSGDQVIDMDVDLRNLAQSRHLFSAVAGEGNHYVEISTGSGDIEMRSKSSKTHE</sequence>
<dbReference type="InterPro" id="IPR025164">
    <property type="entry name" value="Toastrack_DUF4097"/>
</dbReference>
<comment type="caution">
    <text evidence="2">The sequence shown here is derived from an EMBL/GenBank/DDBJ whole genome shotgun (WGS) entry which is preliminary data.</text>
</comment>
<dbReference type="Pfam" id="PF13349">
    <property type="entry name" value="DUF4097"/>
    <property type="match status" value="1"/>
</dbReference>
<keyword evidence="3" id="KW-1185">Reference proteome</keyword>
<feature type="domain" description="DUF4097" evidence="1">
    <location>
        <begin position="50"/>
        <end position="273"/>
    </location>
</feature>
<proteinExistence type="predicted"/>
<dbReference type="RefSeq" id="WP_379931250.1">
    <property type="nucleotide sequence ID" value="NZ_JBHUMM010000045.1"/>
</dbReference>
<dbReference type="Gene3D" id="2.160.20.120">
    <property type="match status" value="1"/>
</dbReference>
<evidence type="ECO:0000259" key="1">
    <source>
        <dbReference type="Pfam" id="PF13349"/>
    </source>
</evidence>
<gene>
    <name evidence="2" type="ORF">ACFSUC_19115</name>
</gene>
<name>A0ABW5RGB9_9BACL</name>
<protein>
    <submittedName>
        <fullName evidence="2">DUF4097 domain-containing protein</fullName>
    </submittedName>
</protein>
<reference evidence="3" key="1">
    <citation type="journal article" date="2019" name="Int. J. Syst. Evol. Microbiol.">
        <title>The Global Catalogue of Microorganisms (GCM) 10K type strain sequencing project: providing services to taxonomists for standard genome sequencing and annotation.</title>
        <authorList>
            <consortium name="The Broad Institute Genomics Platform"/>
            <consortium name="The Broad Institute Genome Sequencing Center for Infectious Disease"/>
            <person name="Wu L."/>
            <person name="Ma J."/>
        </authorList>
    </citation>
    <scope>NUCLEOTIDE SEQUENCE [LARGE SCALE GENOMIC DNA]</scope>
    <source>
        <strain evidence="3">KCTC 33676</strain>
    </source>
</reference>
<evidence type="ECO:0000313" key="3">
    <source>
        <dbReference type="Proteomes" id="UP001597497"/>
    </source>
</evidence>